<dbReference type="Pfam" id="PF03835">
    <property type="entry name" value="Rad4"/>
    <property type="match status" value="1"/>
</dbReference>
<evidence type="ECO:0000259" key="9">
    <source>
        <dbReference type="SMART" id="SM01030"/>
    </source>
</evidence>
<protein>
    <submittedName>
        <fullName evidence="12">Putative nucleotide excision repair complex xpc-hr23b subunit xpc/dpb11</fullName>
    </submittedName>
</protein>
<dbReference type="Pfam" id="PF10403">
    <property type="entry name" value="BHD_1"/>
    <property type="match status" value="1"/>
</dbReference>
<reference evidence="12" key="2">
    <citation type="journal article" date="2020" name="BMC">
        <title>Leishmania infection induces a limited differential gene expression in the sand fly midgut.</title>
        <authorList>
            <person name="Coutinho-Abreu I.V."/>
            <person name="Serafim T.D."/>
            <person name="Meneses C."/>
            <person name="Kamhawi S."/>
            <person name="Oliveira F."/>
            <person name="Valenzuela J.G."/>
        </authorList>
    </citation>
    <scope>NUCLEOTIDE SEQUENCE</scope>
    <source>
        <strain evidence="12">Jacobina</strain>
        <tissue evidence="12">Midgut</tissue>
    </source>
</reference>
<evidence type="ECO:0000256" key="3">
    <source>
        <dbReference type="ARBA" id="ARBA00022553"/>
    </source>
</evidence>
<dbReference type="Proteomes" id="UP000092461">
    <property type="component" value="Unassembled WGS sequence"/>
</dbReference>
<feature type="compositionally biased region" description="Basic and acidic residues" evidence="8">
    <location>
        <begin position="523"/>
        <end position="543"/>
    </location>
</feature>
<evidence type="ECO:0000313" key="14">
    <source>
        <dbReference type="Proteomes" id="UP000092461"/>
    </source>
</evidence>
<evidence type="ECO:0000256" key="1">
    <source>
        <dbReference type="ARBA" id="ARBA00004123"/>
    </source>
</evidence>
<dbReference type="FunFam" id="2.20.20.110:FF:000001">
    <property type="entry name" value="DNA repair protein complementing XP-C cells"/>
    <property type="match status" value="1"/>
</dbReference>
<evidence type="ECO:0000259" key="10">
    <source>
        <dbReference type="SMART" id="SM01031"/>
    </source>
</evidence>
<dbReference type="InterPro" id="IPR038765">
    <property type="entry name" value="Papain-like_cys_pep_sf"/>
</dbReference>
<dbReference type="InterPro" id="IPR042488">
    <property type="entry name" value="Rad4_BHD3_sf"/>
</dbReference>
<comment type="subcellular location">
    <subcellularLocation>
        <location evidence="1">Nucleus</location>
    </subcellularLocation>
</comment>
<feature type="region of interest" description="Disordered" evidence="8">
    <location>
        <begin position="191"/>
        <end position="259"/>
    </location>
</feature>
<dbReference type="InterPro" id="IPR018026">
    <property type="entry name" value="DNA_repair_Rad4-like"/>
</dbReference>
<dbReference type="Gene3D" id="2.20.20.110">
    <property type="entry name" value="Rad4, beta-hairpin domain BHD1"/>
    <property type="match status" value="1"/>
</dbReference>
<feature type="compositionally biased region" description="Polar residues" evidence="8">
    <location>
        <begin position="595"/>
        <end position="605"/>
    </location>
</feature>
<feature type="region of interest" description="Disordered" evidence="8">
    <location>
        <begin position="1"/>
        <end position="176"/>
    </location>
</feature>
<dbReference type="Pfam" id="PF10405">
    <property type="entry name" value="BHD_3"/>
    <property type="match status" value="1"/>
</dbReference>
<dbReference type="VEuPathDB" id="VectorBase:LLONM1_011143"/>
<feature type="compositionally biased region" description="Basic and acidic residues" evidence="8">
    <location>
        <begin position="95"/>
        <end position="109"/>
    </location>
</feature>
<dbReference type="GO" id="GO:0005737">
    <property type="term" value="C:cytoplasm"/>
    <property type="evidence" value="ECO:0007669"/>
    <property type="project" value="TreeGrafter"/>
</dbReference>
<dbReference type="InterPro" id="IPR018327">
    <property type="entry name" value="BHD_2"/>
</dbReference>
<evidence type="ECO:0000256" key="4">
    <source>
        <dbReference type="ARBA" id="ARBA00022763"/>
    </source>
</evidence>
<evidence type="ECO:0000256" key="5">
    <source>
        <dbReference type="ARBA" id="ARBA00023125"/>
    </source>
</evidence>
<dbReference type="SUPFAM" id="SSF54001">
    <property type="entry name" value="Cysteine proteinases"/>
    <property type="match status" value="1"/>
</dbReference>
<keyword evidence="5" id="KW-0238">DNA-binding</keyword>
<keyword evidence="6" id="KW-0234">DNA repair</keyword>
<dbReference type="GO" id="GO:0071942">
    <property type="term" value="C:XPC complex"/>
    <property type="evidence" value="ECO:0007669"/>
    <property type="project" value="TreeGrafter"/>
</dbReference>
<accession>A0A1B0CUI9</accession>
<dbReference type="InterPro" id="IPR004583">
    <property type="entry name" value="DNA_repair_Rad4"/>
</dbReference>
<dbReference type="GO" id="GO:0000111">
    <property type="term" value="C:nucleotide-excision repair factor 2 complex"/>
    <property type="evidence" value="ECO:0007669"/>
    <property type="project" value="TreeGrafter"/>
</dbReference>
<dbReference type="InterPro" id="IPR018328">
    <property type="entry name" value="Rad4_beta-hairpin_dom3"/>
</dbReference>
<dbReference type="Gene3D" id="3.30.70.2460">
    <property type="entry name" value="Rad4, beta-hairpin domain BHD3"/>
    <property type="match status" value="1"/>
</dbReference>
<proteinExistence type="inferred from homology"/>
<keyword evidence="4" id="KW-0227">DNA damage</keyword>
<feature type="compositionally biased region" description="Polar residues" evidence="8">
    <location>
        <begin position="549"/>
        <end position="559"/>
    </location>
</feature>
<dbReference type="Gene3D" id="3.90.260.10">
    <property type="entry name" value="Transglutaminase-like"/>
    <property type="match status" value="2"/>
</dbReference>
<reference evidence="14" key="1">
    <citation type="submission" date="2012-05" db="EMBL/GenBank/DDBJ databases">
        <title>Whole Genome Assembly of Lutzomyia longipalpis.</title>
        <authorList>
            <person name="Richards S."/>
            <person name="Qu C."/>
            <person name="Dillon R."/>
            <person name="Worley K."/>
            <person name="Scherer S."/>
            <person name="Batterton M."/>
            <person name="Taylor A."/>
            <person name="Hawes A."/>
            <person name="Hernandez B."/>
            <person name="Kovar C."/>
            <person name="Mandapat C."/>
            <person name="Pham C."/>
            <person name="Qu C."/>
            <person name="Jing C."/>
            <person name="Bess C."/>
            <person name="Bandaranaike D."/>
            <person name="Ngo D."/>
            <person name="Ongeri F."/>
            <person name="Arias F."/>
            <person name="Lara F."/>
            <person name="Weissenberger G."/>
            <person name="Kamau G."/>
            <person name="Han H."/>
            <person name="Shen H."/>
            <person name="Dinh H."/>
            <person name="Khalil I."/>
            <person name="Jones J."/>
            <person name="Shafer J."/>
            <person name="Jayaseelan J."/>
            <person name="Quiroz J."/>
            <person name="Blankenburg K."/>
            <person name="Nguyen L."/>
            <person name="Jackson L."/>
            <person name="Francisco L."/>
            <person name="Tang L.-Y."/>
            <person name="Pu L.-L."/>
            <person name="Perales L."/>
            <person name="Lorensuhewa L."/>
            <person name="Munidasa M."/>
            <person name="Coyle M."/>
            <person name="Taylor M."/>
            <person name="Puazo M."/>
            <person name="Firestine M."/>
            <person name="Scheel M."/>
            <person name="Javaid M."/>
            <person name="Wang M."/>
            <person name="Li M."/>
            <person name="Tabassum N."/>
            <person name="Saada N."/>
            <person name="Osuji N."/>
            <person name="Aqrawi P."/>
            <person name="Fu Q."/>
            <person name="Thornton R."/>
            <person name="Raj R."/>
            <person name="Goodspeed R."/>
            <person name="Mata R."/>
            <person name="Najjar R."/>
            <person name="Gubbala S."/>
            <person name="Lee S."/>
            <person name="Denson S."/>
            <person name="Patil S."/>
            <person name="Macmil S."/>
            <person name="Qi S."/>
            <person name="Matskevitch T."/>
            <person name="Palculict T."/>
            <person name="Mathew T."/>
            <person name="Vee V."/>
            <person name="Velamala V."/>
            <person name="Korchina V."/>
            <person name="Cai W."/>
            <person name="Liu W."/>
            <person name="Dai W."/>
            <person name="Zou X."/>
            <person name="Zhu Y."/>
            <person name="Zhang Y."/>
            <person name="Wu Y.-Q."/>
            <person name="Xin Y."/>
            <person name="Nazarath L."/>
            <person name="Kovar C."/>
            <person name="Han Y."/>
            <person name="Muzny D."/>
            <person name="Gibbs R."/>
        </authorList>
    </citation>
    <scope>NUCLEOTIDE SEQUENCE [LARGE SCALE GENOMIC DNA]</scope>
    <source>
        <strain evidence="14">Jacobina</strain>
    </source>
</reference>
<name>A0A1B0CUI9_LUTLO</name>
<dbReference type="SMART" id="SM01032">
    <property type="entry name" value="BHD_3"/>
    <property type="match status" value="1"/>
</dbReference>
<dbReference type="InterPro" id="IPR018326">
    <property type="entry name" value="Rad4_beta-hairpin_dom1"/>
</dbReference>
<evidence type="ECO:0000256" key="7">
    <source>
        <dbReference type="ARBA" id="ARBA00023242"/>
    </source>
</evidence>
<evidence type="ECO:0000256" key="2">
    <source>
        <dbReference type="ARBA" id="ARBA00009525"/>
    </source>
</evidence>
<feature type="compositionally biased region" description="Basic and acidic residues" evidence="8">
    <location>
        <begin position="20"/>
        <end position="30"/>
    </location>
</feature>
<dbReference type="SMART" id="SM01030">
    <property type="entry name" value="BHD_1"/>
    <property type="match status" value="1"/>
</dbReference>
<evidence type="ECO:0000259" key="11">
    <source>
        <dbReference type="SMART" id="SM01032"/>
    </source>
</evidence>
<dbReference type="NCBIfam" id="TIGR00605">
    <property type="entry name" value="rad4"/>
    <property type="match status" value="1"/>
</dbReference>
<evidence type="ECO:0000313" key="13">
    <source>
        <dbReference type="EnsemblMetazoa" id="LLOJ008624-PA"/>
    </source>
</evidence>
<keyword evidence="14" id="KW-1185">Reference proteome</keyword>
<feature type="region of interest" description="Disordered" evidence="8">
    <location>
        <begin position="444"/>
        <end position="606"/>
    </location>
</feature>
<feature type="domain" description="Rad4 beta-hairpin" evidence="10">
    <location>
        <begin position="808"/>
        <end position="863"/>
    </location>
</feature>
<keyword evidence="7" id="KW-0539">Nucleus</keyword>
<dbReference type="InterPro" id="IPR018325">
    <property type="entry name" value="Rad4/PNGase_transGLS-fold"/>
</dbReference>
<sequence length="991" mass="112695">MSDSDDFEEDSVEDFSASEDEWKPSKRDASTSDEDDAFEEDDEDESSSRGTKRKRPGKAGGRSNAEKAFIEGKAVQESKSPPGPPRIIPGTIQEILERSRYEKSKKAADSDDSGSSGDEHLVPASELDLGSDFFSTKGQKAATPPPNFDCNIGTRLSDSEEDDEEPKDTKIMSTIVSRINQTSSKSVDFKKLSDFTEKKPTVGAGKDKGTADNLDISSLLAMGESGSTEKKTSKSRKRPAPRDSDSDWEEVEDWEHPQEEGIPAGGIVVELPGEFKRRTRKEIDLEACLKRKLNRQIKENQVYLHRVSILCFLATGNYLNGVLCKGKLLDAAIKLLPSQNSYPRKNGADTQYFQHMTSWFRGALKVNSPKMYGKLTTVKLSEQLDEEIRTRQVSCFRNFILIFLLLLRGMAIDSRLVLNFTGHPLRPLPSQLCRISAKPKVEKDEKIQVGGKKAKIEEKSPQAGSSKAPATNGKVSKVNLEKVSKSVNAKGKNVLPEKTLRDNGKVLRSHGAKIIKRIPSENTPDKQFEESQRKISPENEVSPRKTRSQMKAQTSQAPNLTKLKKASGKVQKKDQKKAATEEIPPTSPPVVKVETSPQPSTSRQVFQKRDGRLFAPEAVIPRKYKPNAIDRRVFSSDSDDWTRERKRKEDKMDIWVEVWSDKEKKWLTVDLFNGHVGKTDKTTQTASQPVAYVFAWHADKTVKDVSPRYCPQWNTTTRKFRIDPIWLEESLKPFMGRKTRRDKDEDRELDKLHLDKPLPKTISEFKDHPLYVLERHLLKFQALYPPNPPPLGYIRKEPIYARECVHTLQTRERWHKEARVVKPEQTAYKIVKTLKWDKYTSTILKDQPLEIFGIWQTTPYVPPVAKDGVVPRNEYGNVELFKDCMLPKNTVHLRLPGVNKICKRLNIDCAPAIVGFDFHSGWSHPTYDGFVICKEFEDTVLDAWNAEQDEAERKEVEKREKRVYGNWRKLIKGLLIKARLQAKYNFRQEAA</sequence>
<keyword evidence="3" id="KW-0597">Phosphoprotein</keyword>
<dbReference type="AlphaFoldDB" id="A0A1B0CUI9"/>
<dbReference type="GO" id="GO:0003697">
    <property type="term" value="F:single-stranded DNA binding"/>
    <property type="evidence" value="ECO:0007669"/>
    <property type="project" value="TreeGrafter"/>
</dbReference>
<feature type="domain" description="Rad4 beta-hairpin" evidence="11">
    <location>
        <begin position="870"/>
        <end position="944"/>
    </location>
</feature>
<dbReference type="SMART" id="SM01031">
    <property type="entry name" value="BHD_2"/>
    <property type="match status" value="1"/>
</dbReference>
<dbReference type="InterPro" id="IPR036985">
    <property type="entry name" value="Transglutaminase-like_sf"/>
</dbReference>
<feature type="compositionally biased region" description="Basic and acidic residues" evidence="8">
    <location>
        <begin position="571"/>
        <end position="580"/>
    </location>
</feature>
<dbReference type="VEuPathDB" id="VectorBase:LLOJ008624"/>
<dbReference type="EMBL" id="GITU01006284">
    <property type="protein sequence ID" value="MBC1174987.1"/>
    <property type="molecule type" value="Transcribed_RNA"/>
</dbReference>
<dbReference type="GO" id="GO:0006298">
    <property type="term" value="P:mismatch repair"/>
    <property type="evidence" value="ECO:0007669"/>
    <property type="project" value="TreeGrafter"/>
</dbReference>
<dbReference type="EnsemblMetazoa" id="LLOJ008624-RA">
    <property type="protein sequence ID" value="LLOJ008624-PA"/>
    <property type="gene ID" value="LLOJ008624"/>
</dbReference>
<feature type="compositionally biased region" description="Basic and acidic residues" evidence="8">
    <location>
        <begin position="64"/>
        <end position="76"/>
    </location>
</feature>
<dbReference type="PANTHER" id="PTHR12135:SF0">
    <property type="entry name" value="DNA REPAIR PROTEIN COMPLEMENTING XP-C CELLS"/>
    <property type="match status" value="1"/>
</dbReference>
<evidence type="ECO:0000256" key="6">
    <source>
        <dbReference type="ARBA" id="ARBA00023204"/>
    </source>
</evidence>
<dbReference type="PANTHER" id="PTHR12135">
    <property type="entry name" value="DNA REPAIR PROTEIN XP-C / RAD4"/>
    <property type="match status" value="1"/>
</dbReference>
<dbReference type="GO" id="GO:0006289">
    <property type="term" value="P:nucleotide-excision repair"/>
    <property type="evidence" value="ECO:0007669"/>
    <property type="project" value="InterPro"/>
</dbReference>
<reference evidence="13" key="3">
    <citation type="submission" date="2020-05" db="UniProtKB">
        <authorList>
            <consortium name="EnsemblMetazoa"/>
        </authorList>
    </citation>
    <scope>IDENTIFICATION</scope>
    <source>
        <strain evidence="13">Jacobina</strain>
    </source>
</reference>
<feature type="compositionally biased region" description="Basic and acidic residues" evidence="8">
    <location>
        <begin position="191"/>
        <end position="210"/>
    </location>
</feature>
<dbReference type="FunFam" id="3.30.70.2460:FF:000001">
    <property type="entry name" value="DNA repair protein Rad4 family"/>
    <property type="match status" value="1"/>
</dbReference>
<evidence type="ECO:0000256" key="8">
    <source>
        <dbReference type="SAM" id="MobiDB-lite"/>
    </source>
</evidence>
<feature type="domain" description="Rad4 beta-hairpin" evidence="9">
    <location>
        <begin position="754"/>
        <end position="806"/>
    </location>
</feature>
<feature type="compositionally biased region" description="Acidic residues" evidence="8">
    <location>
        <begin position="1"/>
        <end position="19"/>
    </location>
</feature>
<dbReference type="EMBL" id="AJWK01029234">
    <property type="status" value="NOT_ANNOTATED_CDS"/>
    <property type="molecule type" value="Genomic_DNA"/>
</dbReference>
<evidence type="ECO:0000313" key="12">
    <source>
        <dbReference type="EMBL" id="MBC1174987.1"/>
    </source>
</evidence>
<comment type="similarity">
    <text evidence="2">Belongs to the XPC family.</text>
</comment>
<dbReference type="GO" id="GO:0003684">
    <property type="term" value="F:damaged DNA binding"/>
    <property type="evidence" value="ECO:0007669"/>
    <property type="project" value="InterPro"/>
</dbReference>
<feature type="compositionally biased region" description="Acidic residues" evidence="8">
    <location>
        <begin position="31"/>
        <end position="45"/>
    </location>
</feature>
<feature type="compositionally biased region" description="Basic residues" evidence="8">
    <location>
        <begin position="507"/>
        <end position="516"/>
    </location>
</feature>
<organism evidence="13 14">
    <name type="scientific">Lutzomyia longipalpis</name>
    <name type="common">Sand fly</name>
    <dbReference type="NCBI Taxonomy" id="7200"/>
    <lineage>
        <taxon>Eukaryota</taxon>
        <taxon>Metazoa</taxon>
        <taxon>Ecdysozoa</taxon>
        <taxon>Arthropoda</taxon>
        <taxon>Hexapoda</taxon>
        <taxon>Insecta</taxon>
        <taxon>Pterygota</taxon>
        <taxon>Neoptera</taxon>
        <taxon>Endopterygota</taxon>
        <taxon>Diptera</taxon>
        <taxon>Nematocera</taxon>
        <taxon>Psychodoidea</taxon>
        <taxon>Psychodidae</taxon>
        <taxon>Lutzomyia</taxon>
        <taxon>Lutzomyia</taxon>
    </lineage>
</organism>